<evidence type="ECO:0000256" key="1">
    <source>
        <dbReference type="SAM" id="Phobius"/>
    </source>
</evidence>
<sequence length="118" mass="12985">MEGPTYSGLGVICPNACQPPSRLDNVFFTGRLQPERLGGKMTQQNSPANLILMVMCFCLLYLCILRILFTITILMLCDPGSPFMVQRIMVLIKINKSEAIANSSVGAGYSGEPSQRWP</sequence>
<organism evidence="2 3">
    <name type="scientific">Rangifer tarandus platyrhynchus</name>
    <name type="common">Svalbard reindeer</name>
    <dbReference type="NCBI Taxonomy" id="3082113"/>
    <lineage>
        <taxon>Eukaryota</taxon>
        <taxon>Metazoa</taxon>
        <taxon>Chordata</taxon>
        <taxon>Craniata</taxon>
        <taxon>Vertebrata</taxon>
        <taxon>Euteleostomi</taxon>
        <taxon>Mammalia</taxon>
        <taxon>Eutheria</taxon>
        <taxon>Laurasiatheria</taxon>
        <taxon>Artiodactyla</taxon>
        <taxon>Ruminantia</taxon>
        <taxon>Pecora</taxon>
        <taxon>Cervidae</taxon>
        <taxon>Odocoileinae</taxon>
        <taxon>Rangifer</taxon>
    </lineage>
</organism>
<gene>
    <name evidence="2" type="ORF">MRATA1EN1_LOCUS20878</name>
</gene>
<evidence type="ECO:0000313" key="3">
    <source>
        <dbReference type="Proteomes" id="UP001176941"/>
    </source>
</evidence>
<feature type="transmembrane region" description="Helical" evidence="1">
    <location>
        <begin position="50"/>
        <end position="77"/>
    </location>
</feature>
<dbReference type="Proteomes" id="UP001176941">
    <property type="component" value="Chromosome 31"/>
</dbReference>
<evidence type="ECO:0000313" key="2">
    <source>
        <dbReference type="EMBL" id="CAI9171916.1"/>
    </source>
</evidence>
<keyword evidence="3" id="KW-1185">Reference proteome</keyword>
<dbReference type="EMBL" id="OX459967">
    <property type="protein sequence ID" value="CAI9171916.1"/>
    <property type="molecule type" value="Genomic_DNA"/>
</dbReference>
<name>A0ABN8ZI97_RANTA</name>
<accession>A0ABN8ZI97</accession>
<keyword evidence="1" id="KW-0472">Membrane</keyword>
<keyword evidence="1" id="KW-0812">Transmembrane</keyword>
<keyword evidence="1" id="KW-1133">Transmembrane helix</keyword>
<reference evidence="2" key="1">
    <citation type="submission" date="2023-04" db="EMBL/GenBank/DDBJ databases">
        <authorList>
            <consortium name="ELIXIR-Norway"/>
        </authorList>
    </citation>
    <scope>NUCLEOTIDE SEQUENCE [LARGE SCALE GENOMIC DNA]</scope>
</reference>
<protein>
    <submittedName>
        <fullName evidence="2">Uncharacterized protein</fullName>
    </submittedName>
</protein>
<proteinExistence type="predicted"/>